<dbReference type="PANTHER" id="PTHR10782">
    <property type="entry name" value="ZINC FINGER MIZ DOMAIN-CONTAINING PROTEIN"/>
    <property type="match status" value="1"/>
</dbReference>
<dbReference type="OrthoDB" id="10263264at2759"/>
<dbReference type="GO" id="GO:0008270">
    <property type="term" value="F:zinc ion binding"/>
    <property type="evidence" value="ECO:0007669"/>
    <property type="project" value="UniProtKB-KW"/>
</dbReference>
<evidence type="ECO:0000259" key="6">
    <source>
        <dbReference type="PROSITE" id="PS51044"/>
    </source>
</evidence>
<evidence type="ECO:0000256" key="1">
    <source>
        <dbReference type="ARBA" id="ARBA00022723"/>
    </source>
</evidence>
<dbReference type="PANTHER" id="PTHR10782:SF4">
    <property type="entry name" value="TONALLI, ISOFORM E"/>
    <property type="match status" value="1"/>
</dbReference>
<evidence type="ECO:0000313" key="7">
    <source>
        <dbReference type="EMBL" id="OVA02105.1"/>
    </source>
</evidence>
<feature type="region of interest" description="Disordered" evidence="5">
    <location>
        <begin position="748"/>
        <end position="824"/>
    </location>
</feature>
<comment type="caution">
    <text evidence="7">The sequence shown here is derived from an EMBL/GenBank/DDBJ whole genome shotgun (WGS) entry which is preliminary data.</text>
</comment>
<dbReference type="InterPro" id="IPR004181">
    <property type="entry name" value="Znf_MIZ"/>
</dbReference>
<dbReference type="CDD" id="cd16650">
    <property type="entry name" value="SP-RING_PIAS-like"/>
    <property type="match status" value="1"/>
</dbReference>
<proteinExistence type="predicted"/>
<keyword evidence="1" id="KW-0479">Metal-binding</keyword>
<feature type="compositionally biased region" description="Polar residues" evidence="5">
    <location>
        <begin position="791"/>
        <end position="818"/>
    </location>
</feature>
<dbReference type="Gene3D" id="3.30.40.10">
    <property type="entry name" value="Zinc/RING finger domain, C3HC4 (zinc finger)"/>
    <property type="match status" value="1"/>
</dbReference>
<organism evidence="7 8">
    <name type="scientific">Macleaya cordata</name>
    <name type="common">Five-seeded plume-poppy</name>
    <name type="synonym">Bocconia cordata</name>
    <dbReference type="NCBI Taxonomy" id="56857"/>
    <lineage>
        <taxon>Eukaryota</taxon>
        <taxon>Viridiplantae</taxon>
        <taxon>Streptophyta</taxon>
        <taxon>Embryophyta</taxon>
        <taxon>Tracheophyta</taxon>
        <taxon>Spermatophyta</taxon>
        <taxon>Magnoliopsida</taxon>
        <taxon>Ranunculales</taxon>
        <taxon>Papaveraceae</taxon>
        <taxon>Papaveroideae</taxon>
        <taxon>Macleaya</taxon>
    </lineage>
</organism>
<reference evidence="7 8" key="1">
    <citation type="journal article" date="2017" name="Mol. Plant">
        <title>The Genome of Medicinal Plant Macleaya cordata Provides New Insights into Benzylisoquinoline Alkaloids Metabolism.</title>
        <authorList>
            <person name="Liu X."/>
            <person name="Liu Y."/>
            <person name="Huang P."/>
            <person name="Ma Y."/>
            <person name="Qing Z."/>
            <person name="Tang Q."/>
            <person name="Cao H."/>
            <person name="Cheng P."/>
            <person name="Zheng Y."/>
            <person name="Yuan Z."/>
            <person name="Zhou Y."/>
            <person name="Liu J."/>
            <person name="Tang Z."/>
            <person name="Zhuo Y."/>
            <person name="Zhang Y."/>
            <person name="Yu L."/>
            <person name="Huang J."/>
            <person name="Yang P."/>
            <person name="Peng Q."/>
            <person name="Zhang J."/>
            <person name="Jiang W."/>
            <person name="Zhang Z."/>
            <person name="Lin K."/>
            <person name="Ro D.K."/>
            <person name="Chen X."/>
            <person name="Xiong X."/>
            <person name="Shang Y."/>
            <person name="Huang S."/>
            <person name="Zeng J."/>
        </authorList>
    </citation>
    <scope>NUCLEOTIDE SEQUENCE [LARGE SCALE GENOMIC DNA]</scope>
    <source>
        <strain evidence="8">cv. BLH2017</strain>
        <tissue evidence="7">Root</tissue>
    </source>
</reference>
<dbReference type="InterPro" id="IPR013083">
    <property type="entry name" value="Znf_RING/FYVE/PHD"/>
</dbReference>
<evidence type="ECO:0000256" key="2">
    <source>
        <dbReference type="ARBA" id="ARBA00022771"/>
    </source>
</evidence>
<dbReference type="STRING" id="56857.A0A200PVA5"/>
<protein>
    <submittedName>
        <fullName evidence="7">Zinc finger protein</fullName>
    </submittedName>
</protein>
<keyword evidence="2 4" id="KW-0863">Zinc-finger</keyword>
<dbReference type="PROSITE" id="PS51044">
    <property type="entry name" value="ZF_SP_RING"/>
    <property type="match status" value="1"/>
</dbReference>
<evidence type="ECO:0000256" key="5">
    <source>
        <dbReference type="SAM" id="MobiDB-lite"/>
    </source>
</evidence>
<dbReference type="OMA" id="QVRNNAT"/>
<dbReference type="AlphaFoldDB" id="A0A200PVA5"/>
<dbReference type="SUPFAM" id="SSF57850">
    <property type="entry name" value="RING/U-box"/>
    <property type="match status" value="1"/>
</dbReference>
<accession>A0A200PVA5</accession>
<dbReference type="GO" id="GO:0000785">
    <property type="term" value="C:chromatin"/>
    <property type="evidence" value="ECO:0007669"/>
    <property type="project" value="TreeGrafter"/>
</dbReference>
<dbReference type="EMBL" id="MVGT01003978">
    <property type="protein sequence ID" value="OVA02105.1"/>
    <property type="molecule type" value="Genomic_DNA"/>
</dbReference>
<dbReference type="Proteomes" id="UP000195402">
    <property type="component" value="Unassembled WGS sequence"/>
</dbReference>
<dbReference type="GO" id="GO:0016925">
    <property type="term" value="P:protein sumoylation"/>
    <property type="evidence" value="ECO:0007669"/>
    <property type="project" value="TreeGrafter"/>
</dbReference>
<keyword evidence="8" id="KW-1185">Reference proteome</keyword>
<dbReference type="GO" id="GO:0061665">
    <property type="term" value="F:SUMO ligase activity"/>
    <property type="evidence" value="ECO:0007669"/>
    <property type="project" value="TreeGrafter"/>
</dbReference>
<gene>
    <name evidence="7" type="ORF">BVC80_1265g7</name>
</gene>
<name>A0A200PVA5_MACCD</name>
<evidence type="ECO:0000313" key="8">
    <source>
        <dbReference type="Proteomes" id="UP000195402"/>
    </source>
</evidence>
<feature type="compositionally biased region" description="Polar residues" evidence="5">
    <location>
        <begin position="770"/>
        <end position="782"/>
    </location>
</feature>
<dbReference type="Pfam" id="PF02891">
    <property type="entry name" value="zf-MIZ"/>
    <property type="match status" value="1"/>
</dbReference>
<dbReference type="FunCoup" id="A0A200PVA5">
    <property type="interactions" value="609"/>
</dbReference>
<feature type="domain" description="SP-RING-type" evidence="6">
    <location>
        <begin position="154"/>
        <end position="235"/>
    </location>
</feature>
<dbReference type="InParanoid" id="A0A200PVA5"/>
<evidence type="ECO:0000256" key="3">
    <source>
        <dbReference type="ARBA" id="ARBA00022833"/>
    </source>
</evidence>
<sequence length="824" mass="89670">MTDSSSFPALPYRFYPRMKMGHVLASLEIKPGYGVYVTDFDIPKKTMNAQEKIHLFVAQMDNTETSSCIINPPLVNFLLNGKGVDRRTNVIMDNGPQFPTNVTSILKYGTNLLQAIGPFNGNYFIAIVFMSVASSSEAPVLQDYVRPLVAAHNSDSEIIEGSSRISLNCPVSLTRIKTPVKGHLCKHHQCFDYDNFIEINLRRPSWRCPQCDQSVSYTDIRIDQFMAKVLREVGESVADVIISADGSWKRVMESGECTEPLGCQQDWSKQSESSKAAADIVDLTMEEMDDTDARDTWEMEDRKPSVDILQGFSFATNRTLPLEVNNNTSQVVQEAAPQMEDNIWAGILSSCSASFGMASGIAETPAHSMISSMPTDIVALALDRVSGVARGPTERSSTSLHQDQILAPNNSQFLPSQFGNSVVNSEYGSRSSITRNITRTPIAVQALPAQTAPNSHQRSSTSLNSLMPNVTPPVGSQTPLSIQALPAQTVPNSHQWSSTSLNLSMPSVVPPVTSQTPLSVAPNDMASNLVQHHMLTQNRDYQNYDYLQIPSLSSQQVVGLPRTAQNLHQQAPNFRVPQSTTQAPSMVGTSTHLPNHQQAPHLRVSQSMPPTNMAGPSTHFPHHQQAPHLRVPQSTTPPPGMVGPSTRFPQTNIQPGLQGSSSHMSGSYTNMLSRFSAAAHAAAQRASNIARVPPVTPVQLLPARTGSNIPMTNDEISRTTMGEQQRGGNMGGVVQPVLRTEDLVGSLSEQNWRPQGRMRGSLTGRPLPGSLSQLIIQPTQPAQFARPPPDLTSQPVANSSLLGNSMNTQRSHQQSFSMTGDMAG</sequence>
<keyword evidence="3" id="KW-0862">Zinc</keyword>
<evidence type="ECO:0000256" key="4">
    <source>
        <dbReference type="PROSITE-ProRule" id="PRU00452"/>
    </source>
</evidence>